<name>A0ABQ9E106_TEGGR</name>
<keyword evidence="2" id="KW-1185">Reference proteome</keyword>
<evidence type="ECO:0000313" key="2">
    <source>
        <dbReference type="Proteomes" id="UP001217089"/>
    </source>
</evidence>
<organism evidence="1 2">
    <name type="scientific">Tegillarca granosa</name>
    <name type="common">Malaysian cockle</name>
    <name type="synonym">Anadara granosa</name>
    <dbReference type="NCBI Taxonomy" id="220873"/>
    <lineage>
        <taxon>Eukaryota</taxon>
        <taxon>Metazoa</taxon>
        <taxon>Spiralia</taxon>
        <taxon>Lophotrochozoa</taxon>
        <taxon>Mollusca</taxon>
        <taxon>Bivalvia</taxon>
        <taxon>Autobranchia</taxon>
        <taxon>Pteriomorphia</taxon>
        <taxon>Arcoida</taxon>
        <taxon>Arcoidea</taxon>
        <taxon>Arcidae</taxon>
        <taxon>Tegillarca</taxon>
    </lineage>
</organism>
<protein>
    <submittedName>
        <fullName evidence="1">Uncharacterized protein</fullName>
    </submittedName>
</protein>
<gene>
    <name evidence="1" type="ORF">KUTeg_023002</name>
</gene>
<evidence type="ECO:0000313" key="1">
    <source>
        <dbReference type="EMBL" id="KAJ8298942.1"/>
    </source>
</evidence>
<sequence>MQYNVFWLLTEKSQISALKDGKCVNESVDEVIEVSLIDKSQESSSWSTLNQEAYDTNHRLVHIKGIKKPCLYCRVNKITTVSGWKVYTFIVCHLFALSTKINTTVENTFEVEKPMKGLPSIFKKQNMNKI</sequence>
<accession>A0ABQ9E106</accession>
<proteinExistence type="predicted"/>
<dbReference type="EMBL" id="JARBDR010000921">
    <property type="protein sequence ID" value="KAJ8298942.1"/>
    <property type="molecule type" value="Genomic_DNA"/>
</dbReference>
<dbReference type="Proteomes" id="UP001217089">
    <property type="component" value="Unassembled WGS sequence"/>
</dbReference>
<reference evidence="1 2" key="1">
    <citation type="submission" date="2022-12" db="EMBL/GenBank/DDBJ databases">
        <title>Chromosome-level genome of Tegillarca granosa.</title>
        <authorList>
            <person name="Kim J."/>
        </authorList>
    </citation>
    <scope>NUCLEOTIDE SEQUENCE [LARGE SCALE GENOMIC DNA]</scope>
    <source>
        <strain evidence="1">Teg-2019</strain>
        <tissue evidence="1">Adductor muscle</tissue>
    </source>
</reference>
<comment type="caution">
    <text evidence="1">The sequence shown here is derived from an EMBL/GenBank/DDBJ whole genome shotgun (WGS) entry which is preliminary data.</text>
</comment>